<dbReference type="Proteomes" id="UP000297946">
    <property type="component" value="Unassembled WGS sequence"/>
</dbReference>
<sequence length="141" mass="15100">MNRKYFGTQSLPKQARYGIFALLLAFSSASSFFCENSSKKPDPAFNLVTANMTLPTYTCTSVPSFADLTSTPGFSSCQGCHGASAHGGVNLTDYNSTKADTVPGQPHQSRLFQTLFGIMAGYTNNSVKQAVYCWIQGGSSP</sequence>
<keyword evidence="1" id="KW-0732">Signal</keyword>
<dbReference type="Proteomes" id="UP000297273">
    <property type="component" value="Unassembled WGS sequence"/>
</dbReference>
<comment type="caution">
    <text evidence="2">The sequence shown here is derived from an EMBL/GenBank/DDBJ whole genome shotgun (WGS) entry which is preliminary data.</text>
</comment>
<dbReference type="EMBL" id="RQER01000004">
    <property type="protein sequence ID" value="TGK02548.1"/>
    <property type="molecule type" value="Genomic_DNA"/>
</dbReference>
<evidence type="ECO:0000313" key="4">
    <source>
        <dbReference type="Proteomes" id="UP000297273"/>
    </source>
</evidence>
<evidence type="ECO:0000313" key="2">
    <source>
        <dbReference type="EMBL" id="TGK02548.1"/>
    </source>
</evidence>
<accession>A0A5F1ZRF7</accession>
<evidence type="ECO:0000313" key="3">
    <source>
        <dbReference type="EMBL" id="TGL40251.1"/>
    </source>
</evidence>
<dbReference type="EMBL" id="RQGC01000008">
    <property type="protein sequence ID" value="TGL40251.1"/>
    <property type="molecule type" value="Genomic_DNA"/>
</dbReference>
<evidence type="ECO:0000256" key="1">
    <source>
        <dbReference type="SAM" id="SignalP"/>
    </source>
</evidence>
<organism evidence="2 5">
    <name type="scientific">Leptospira langatensis</name>
    <dbReference type="NCBI Taxonomy" id="2484983"/>
    <lineage>
        <taxon>Bacteria</taxon>
        <taxon>Pseudomonadati</taxon>
        <taxon>Spirochaetota</taxon>
        <taxon>Spirochaetia</taxon>
        <taxon>Leptospirales</taxon>
        <taxon>Leptospiraceae</taxon>
        <taxon>Leptospira</taxon>
    </lineage>
</organism>
<proteinExistence type="predicted"/>
<keyword evidence="4" id="KW-1185">Reference proteome</keyword>
<feature type="chain" id="PRO_5043206918" description="Cytochrome C Planctomycete-type domain-containing protein" evidence="1">
    <location>
        <begin position="34"/>
        <end position="141"/>
    </location>
</feature>
<dbReference type="OrthoDB" id="342808at2"/>
<evidence type="ECO:0008006" key="6">
    <source>
        <dbReference type="Google" id="ProtNLM"/>
    </source>
</evidence>
<gene>
    <name evidence="2" type="ORF">EHO57_04230</name>
    <name evidence="3" type="ORF">EHQ53_13885</name>
</gene>
<dbReference type="AlphaFoldDB" id="A0A5F1ZRF7"/>
<reference evidence="3" key="1">
    <citation type="submission" date="2018-10" db="EMBL/GenBank/DDBJ databases">
        <authorList>
            <person name="Vincent A.T."/>
            <person name="Schiettekatte O."/>
            <person name="Bourhy P."/>
            <person name="Veyrier F.J."/>
            <person name="Picardeau M."/>
        </authorList>
    </citation>
    <scope>NUCLEOTIDE SEQUENCE</scope>
    <source>
        <strain evidence="3">201702690</strain>
    </source>
</reference>
<name>A0A5F1ZRF7_9LEPT</name>
<evidence type="ECO:0000313" key="5">
    <source>
        <dbReference type="Proteomes" id="UP000297946"/>
    </source>
</evidence>
<dbReference type="NCBIfam" id="NF047812">
    <property type="entry name" value="LIC11213_lipo"/>
    <property type="match status" value="1"/>
</dbReference>
<reference evidence="4 5" key="2">
    <citation type="journal article" date="2019" name="PLoS Negl. Trop. Dis.">
        <title>Revisiting the worldwide diversity of Leptospira species in the environment.</title>
        <authorList>
            <person name="Vincent A.T."/>
            <person name="Schiettekatte O."/>
            <person name="Bourhy P."/>
            <person name="Veyrier F.J."/>
            <person name="Picardeau M."/>
        </authorList>
    </citation>
    <scope>NUCLEOTIDE SEQUENCE [LARGE SCALE GENOMIC DNA]</scope>
    <source>
        <strain evidence="4">201702690</strain>
        <strain evidence="2 5">SSW18</strain>
    </source>
</reference>
<protein>
    <recommendedName>
        <fullName evidence="6">Cytochrome C Planctomycete-type domain-containing protein</fullName>
    </recommendedName>
</protein>
<dbReference type="RefSeq" id="WP_135646365.1">
    <property type="nucleotide sequence ID" value="NZ_RQER01000004.1"/>
</dbReference>
<feature type="signal peptide" evidence="1">
    <location>
        <begin position="1"/>
        <end position="33"/>
    </location>
</feature>